<organism evidence="1 2">
    <name type="scientific">Aeromicrobium ginsengisoli</name>
    <dbReference type="NCBI Taxonomy" id="363867"/>
    <lineage>
        <taxon>Bacteria</taxon>
        <taxon>Bacillati</taxon>
        <taxon>Actinomycetota</taxon>
        <taxon>Actinomycetes</taxon>
        <taxon>Propionibacteriales</taxon>
        <taxon>Nocardioidaceae</taxon>
        <taxon>Aeromicrobium</taxon>
    </lineage>
</organism>
<dbReference type="EMBL" id="SDPQ02000001">
    <property type="protein sequence ID" value="KAA1400159.1"/>
    <property type="molecule type" value="Genomic_DNA"/>
</dbReference>
<sequence length="162" mass="15987">MNSRLILAAASGSLALFGLTACGGSDSAGEVPAKGSVIGTSDSRLGTIVVDGKGMTAYVFDNDSPGSDTSACTGECLKVWPAIISSSDRPQVDGVTGKVGTITGTDGAKQVTLDGRPLYTFHDDSEPGDTGGQGAEGGTWWVVSPAGKKITAAPGTGGGGGY</sequence>
<dbReference type="GO" id="GO:0043448">
    <property type="term" value="P:alkane catabolic process"/>
    <property type="evidence" value="ECO:0007669"/>
    <property type="project" value="TreeGrafter"/>
</dbReference>
<dbReference type="PANTHER" id="PTHR39335:SF1">
    <property type="entry name" value="BLL4220 PROTEIN"/>
    <property type="match status" value="1"/>
</dbReference>
<name>A0A5M4FIW2_9ACTN</name>
<comment type="caution">
    <text evidence="1">The sequence shown here is derived from an EMBL/GenBank/DDBJ whole genome shotgun (WGS) entry which is preliminary data.</text>
</comment>
<proteinExistence type="predicted"/>
<reference evidence="1" key="1">
    <citation type="submission" date="2019-09" db="EMBL/GenBank/DDBJ databases">
        <authorList>
            <person name="Li J."/>
        </authorList>
    </citation>
    <scope>NUCLEOTIDE SEQUENCE [LARGE SCALE GENOMIC DNA]</scope>
    <source>
        <strain evidence="1">JCM 14732</strain>
    </source>
</reference>
<evidence type="ECO:0008006" key="3">
    <source>
        <dbReference type="Google" id="ProtNLM"/>
    </source>
</evidence>
<gene>
    <name evidence="1" type="ORF">ESP70_005340</name>
</gene>
<dbReference type="OrthoDB" id="597632at2"/>
<evidence type="ECO:0000313" key="2">
    <source>
        <dbReference type="Proteomes" id="UP000380867"/>
    </source>
</evidence>
<evidence type="ECO:0000313" key="1">
    <source>
        <dbReference type="EMBL" id="KAA1400159.1"/>
    </source>
</evidence>
<keyword evidence="2" id="KW-1185">Reference proteome</keyword>
<protein>
    <recommendedName>
        <fullName evidence="3">Lipoprotein</fullName>
    </recommendedName>
</protein>
<dbReference type="InterPro" id="IPR005297">
    <property type="entry name" value="Lipoprotein_repeat"/>
</dbReference>
<dbReference type="PANTHER" id="PTHR39335">
    <property type="entry name" value="BLL4220 PROTEIN"/>
    <property type="match status" value="1"/>
</dbReference>
<accession>A0A5M4FIW2</accession>
<dbReference type="Proteomes" id="UP000380867">
    <property type="component" value="Unassembled WGS sequence"/>
</dbReference>
<dbReference type="RefSeq" id="WP_149688258.1">
    <property type="nucleotide sequence ID" value="NZ_SDPQ02000001.1"/>
</dbReference>
<dbReference type="AlphaFoldDB" id="A0A5M4FIW2"/>
<dbReference type="PROSITE" id="PS51257">
    <property type="entry name" value="PROKAR_LIPOPROTEIN"/>
    <property type="match status" value="1"/>
</dbReference>
<dbReference type="Pfam" id="PF03640">
    <property type="entry name" value="Lipoprotein_15"/>
    <property type="match status" value="2"/>
</dbReference>